<keyword evidence="4" id="KW-1185">Reference proteome</keyword>
<comment type="caution">
    <text evidence="3">The sequence shown here is derived from an EMBL/GenBank/DDBJ whole genome shotgun (WGS) entry which is preliminary data.</text>
</comment>
<evidence type="ECO:0000256" key="1">
    <source>
        <dbReference type="SAM" id="MobiDB-lite"/>
    </source>
</evidence>
<evidence type="ECO:0008006" key="5">
    <source>
        <dbReference type="Google" id="ProtNLM"/>
    </source>
</evidence>
<evidence type="ECO:0000256" key="2">
    <source>
        <dbReference type="SAM" id="Phobius"/>
    </source>
</evidence>
<feature type="transmembrane region" description="Helical" evidence="2">
    <location>
        <begin position="188"/>
        <end position="208"/>
    </location>
</feature>
<feature type="transmembrane region" description="Helical" evidence="2">
    <location>
        <begin position="12"/>
        <end position="30"/>
    </location>
</feature>
<protein>
    <recommendedName>
        <fullName evidence="5">Glycosyltransferase RgtA/B/C/D-like domain-containing protein</fullName>
    </recommendedName>
</protein>
<reference evidence="3 4" key="1">
    <citation type="submission" date="2024-09" db="EMBL/GenBank/DDBJ databases">
        <authorList>
            <person name="Sun Q."/>
            <person name="Mori K."/>
        </authorList>
    </citation>
    <scope>NUCLEOTIDE SEQUENCE [LARGE SCALE GENOMIC DNA]</scope>
    <source>
        <strain evidence="3 4">TBRC 3947</strain>
    </source>
</reference>
<keyword evidence="2" id="KW-0472">Membrane</keyword>
<feature type="compositionally biased region" description="Basic and acidic residues" evidence="1">
    <location>
        <begin position="401"/>
        <end position="411"/>
    </location>
</feature>
<organism evidence="3 4">
    <name type="scientific">Phytohabitans kaempferiae</name>
    <dbReference type="NCBI Taxonomy" id="1620943"/>
    <lineage>
        <taxon>Bacteria</taxon>
        <taxon>Bacillati</taxon>
        <taxon>Actinomycetota</taxon>
        <taxon>Actinomycetes</taxon>
        <taxon>Micromonosporales</taxon>
        <taxon>Micromonosporaceae</taxon>
    </lineage>
</organism>
<evidence type="ECO:0000313" key="3">
    <source>
        <dbReference type="EMBL" id="MFC0534117.1"/>
    </source>
</evidence>
<keyword evidence="2" id="KW-1133">Transmembrane helix</keyword>
<feature type="region of interest" description="Disordered" evidence="1">
    <location>
        <begin position="488"/>
        <end position="514"/>
    </location>
</feature>
<dbReference type="Proteomes" id="UP001589867">
    <property type="component" value="Unassembled WGS sequence"/>
</dbReference>
<feature type="transmembrane region" description="Helical" evidence="2">
    <location>
        <begin position="124"/>
        <end position="144"/>
    </location>
</feature>
<keyword evidence="2" id="KW-0812">Transmembrane</keyword>
<feature type="transmembrane region" description="Helical" evidence="2">
    <location>
        <begin position="75"/>
        <end position="95"/>
    </location>
</feature>
<name>A0ABV6MHC3_9ACTN</name>
<gene>
    <name evidence="3" type="ORF">ACFFIA_41635</name>
</gene>
<sequence>MLWRLLRTHWPFLVLLAAGLVLRVLVMIAYNPGFWFRGDSNIYVNGAFSHIPNPSRPFGYSFAVWVLSPFHSVRLIVGLQHLLGLAVAALVYAFLRRRSVSRWWATAAVAPILLDARTVLLEHFLLAESLFIALLVCAVIALCWSPRPGWWAVAGAGVLLSAAALTRTIGLPLVGAVVVFLLVRRVGLARIGVFAVVFAIPLAGYAVWYQSHYGVYSLGTYSGRFLWARTTSFVQCDKLDLTPAERQICPPEPLDERMPVDVYIWSRHSPAAKLPEREHDPLFGSFARKAILAQPGDYARTVVVESWLLVRPGPDPDERYTCFEQLWHFPEPGITGCQAAMAPWDPATREPRVDVSKYDHALVPAMHLYGRVATLPATFTAICLLVAVAAPLVRLARRARSRDGDRPRGADDPGGLDTPPPAAEPAAKGACRDDPGRRDVVDSLFLTGVAFGMIVISVATSVMEPRYTVPSIPLAALGAALALRGRRGTVPPTKPAPVPAEPVARPVEKEPLAA</sequence>
<feature type="transmembrane region" description="Helical" evidence="2">
    <location>
        <begin position="150"/>
        <end position="183"/>
    </location>
</feature>
<dbReference type="RefSeq" id="WP_377262548.1">
    <property type="nucleotide sequence ID" value="NZ_JBHLUH010000103.1"/>
</dbReference>
<feature type="region of interest" description="Disordered" evidence="1">
    <location>
        <begin position="398"/>
        <end position="435"/>
    </location>
</feature>
<dbReference type="EMBL" id="JBHLUH010000103">
    <property type="protein sequence ID" value="MFC0534117.1"/>
    <property type="molecule type" value="Genomic_DNA"/>
</dbReference>
<feature type="transmembrane region" description="Helical" evidence="2">
    <location>
        <begin position="440"/>
        <end position="461"/>
    </location>
</feature>
<evidence type="ECO:0000313" key="4">
    <source>
        <dbReference type="Proteomes" id="UP001589867"/>
    </source>
</evidence>
<feature type="transmembrane region" description="Helical" evidence="2">
    <location>
        <begin position="372"/>
        <end position="393"/>
    </location>
</feature>
<proteinExistence type="predicted"/>
<accession>A0ABV6MHC3</accession>